<comment type="caution">
    <text evidence="1">The sequence shown here is derived from an EMBL/GenBank/DDBJ whole genome shotgun (WGS) entry which is preliminary data.</text>
</comment>
<dbReference type="EMBL" id="QGKY02000094">
    <property type="protein sequence ID" value="KAF2605351.1"/>
    <property type="molecule type" value="Genomic_DNA"/>
</dbReference>
<protein>
    <submittedName>
        <fullName evidence="1">Uncharacterized protein</fullName>
    </submittedName>
</protein>
<proteinExistence type="predicted"/>
<sequence>MSVFLSLFRLPPDSPYLSSGGGYESSVVAGTCLQEVVGFFSIASSVLSPGGEGFHSLASPALVELSGGLVFGSEIDEALRREVRKLKKSGFGGGSPVSSSGETRVSVAVLRRGFGSVTVKSRQRRRAAR</sequence>
<organism evidence="1">
    <name type="scientific">Brassica cretica</name>
    <name type="common">Mustard</name>
    <dbReference type="NCBI Taxonomy" id="69181"/>
    <lineage>
        <taxon>Eukaryota</taxon>
        <taxon>Viridiplantae</taxon>
        <taxon>Streptophyta</taxon>
        <taxon>Embryophyta</taxon>
        <taxon>Tracheophyta</taxon>
        <taxon>Spermatophyta</taxon>
        <taxon>Magnoliopsida</taxon>
        <taxon>eudicotyledons</taxon>
        <taxon>Gunneridae</taxon>
        <taxon>Pentapetalae</taxon>
        <taxon>rosids</taxon>
        <taxon>malvids</taxon>
        <taxon>Brassicales</taxon>
        <taxon>Brassicaceae</taxon>
        <taxon>Brassiceae</taxon>
        <taxon>Brassica</taxon>
    </lineage>
</organism>
<accession>A0A8S9LH63</accession>
<dbReference type="AlphaFoldDB" id="A0A8S9LH63"/>
<gene>
    <name evidence="1" type="ORF">F2Q70_00026309</name>
</gene>
<name>A0A8S9LH63_BRACR</name>
<evidence type="ECO:0000313" key="1">
    <source>
        <dbReference type="EMBL" id="KAF2605351.1"/>
    </source>
</evidence>
<reference evidence="1" key="1">
    <citation type="submission" date="2019-12" db="EMBL/GenBank/DDBJ databases">
        <title>Genome sequencing and annotation of Brassica cretica.</title>
        <authorList>
            <person name="Studholme D.J."/>
            <person name="Sarris P.F."/>
        </authorList>
    </citation>
    <scope>NUCLEOTIDE SEQUENCE</scope>
    <source>
        <strain evidence="1">PFS-102/07</strain>
        <tissue evidence="1">Leaf</tissue>
    </source>
</reference>